<feature type="domain" description="N-acetyltransferase" evidence="1">
    <location>
        <begin position="3"/>
        <end position="167"/>
    </location>
</feature>
<keyword evidence="2" id="KW-0012">Acyltransferase</keyword>
<dbReference type="EMBL" id="JAUFQC010000027">
    <property type="protein sequence ID" value="MDN3611658.1"/>
    <property type="molecule type" value="Genomic_DNA"/>
</dbReference>
<dbReference type="CDD" id="cd04301">
    <property type="entry name" value="NAT_SF"/>
    <property type="match status" value="1"/>
</dbReference>
<evidence type="ECO:0000313" key="2">
    <source>
        <dbReference type="EMBL" id="MDN3611658.1"/>
    </source>
</evidence>
<dbReference type="GO" id="GO:0016746">
    <property type="term" value="F:acyltransferase activity"/>
    <property type="evidence" value="ECO:0007669"/>
    <property type="project" value="UniProtKB-KW"/>
</dbReference>
<dbReference type="InterPro" id="IPR016181">
    <property type="entry name" value="Acyl_CoA_acyltransferase"/>
</dbReference>
<organism evidence="2 3">
    <name type="scientific">Vibrio ostreicida</name>
    <dbReference type="NCBI Taxonomy" id="526588"/>
    <lineage>
        <taxon>Bacteria</taxon>
        <taxon>Pseudomonadati</taxon>
        <taxon>Pseudomonadota</taxon>
        <taxon>Gammaproteobacteria</taxon>
        <taxon>Vibrionales</taxon>
        <taxon>Vibrionaceae</taxon>
        <taxon>Vibrio</taxon>
    </lineage>
</organism>
<evidence type="ECO:0000259" key="1">
    <source>
        <dbReference type="PROSITE" id="PS51186"/>
    </source>
</evidence>
<dbReference type="EC" id="2.3.1.-" evidence="2"/>
<protein>
    <submittedName>
        <fullName evidence="2">GNAT family N-acetyltransferase</fullName>
        <ecNumber evidence="2">2.3.1.-</ecNumber>
    </submittedName>
</protein>
<dbReference type="SUPFAM" id="SSF55729">
    <property type="entry name" value="Acyl-CoA N-acyltransferases (Nat)"/>
    <property type="match status" value="1"/>
</dbReference>
<keyword evidence="2" id="KW-0808">Transferase</keyword>
<accession>A0ABT8BXC2</accession>
<keyword evidence="3" id="KW-1185">Reference proteome</keyword>
<dbReference type="InterPro" id="IPR000182">
    <property type="entry name" value="GNAT_dom"/>
</dbReference>
<dbReference type="Gene3D" id="3.40.630.30">
    <property type="match status" value="1"/>
</dbReference>
<comment type="caution">
    <text evidence="2">The sequence shown here is derived from an EMBL/GenBank/DDBJ whole genome shotgun (WGS) entry which is preliminary data.</text>
</comment>
<proteinExistence type="predicted"/>
<sequence length="177" mass="19524">MVLTLCPAGLKDASAISQLIIPLARQYICPTCEASIETLLLESMSEHNIALNLEGECCYHMALDKSGKLLGVIGMRQETHLFHLFVADGYQGQGIARQLWHYVKSDTLNRLGGLSLRLTLRLMLSRFTANLALSALAVSDSVVGWSTCPCCCQHPKPRVQPYRLTLTSVDSTIVEFE</sequence>
<reference evidence="3" key="1">
    <citation type="journal article" date="2019" name="Int. J. Syst. Evol. Microbiol.">
        <title>The Global Catalogue of Microorganisms (GCM) 10K type strain sequencing project: providing services to taxonomists for standard genome sequencing and annotation.</title>
        <authorList>
            <consortium name="The Broad Institute Genomics Platform"/>
            <consortium name="The Broad Institute Genome Sequencing Center for Infectious Disease"/>
            <person name="Wu L."/>
            <person name="Ma J."/>
        </authorList>
    </citation>
    <scope>NUCLEOTIDE SEQUENCE [LARGE SCALE GENOMIC DNA]</scope>
    <source>
        <strain evidence="3">CECT 7398</strain>
    </source>
</reference>
<dbReference type="Pfam" id="PF13673">
    <property type="entry name" value="Acetyltransf_10"/>
    <property type="match status" value="1"/>
</dbReference>
<evidence type="ECO:0000313" key="3">
    <source>
        <dbReference type="Proteomes" id="UP001238540"/>
    </source>
</evidence>
<name>A0ABT8BXC2_9VIBR</name>
<dbReference type="Proteomes" id="UP001238540">
    <property type="component" value="Unassembled WGS sequence"/>
</dbReference>
<gene>
    <name evidence="2" type="ORF">QWZ16_18835</name>
</gene>
<dbReference type="PROSITE" id="PS51186">
    <property type="entry name" value="GNAT"/>
    <property type="match status" value="1"/>
</dbReference>